<feature type="region of interest" description="Disordered" evidence="1">
    <location>
        <begin position="83"/>
        <end position="112"/>
    </location>
</feature>
<gene>
    <name evidence="2" type="ORF">GMARGA_LOCUS19392</name>
</gene>
<evidence type="ECO:0000313" key="2">
    <source>
        <dbReference type="EMBL" id="CAG8778569.1"/>
    </source>
</evidence>
<keyword evidence="3" id="KW-1185">Reference proteome</keyword>
<feature type="region of interest" description="Disordered" evidence="1">
    <location>
        <begin position="147"/>
        <end position="166"/>
    </location>
</feature>
<sequence length="265" mass="30473">MPYANNLFLAERISLEDEQCYEKIPEQISFKILSFEDQKEHQCATSTKVDSYKHQSMALGMEGPHTHLAKARHILRAAKLQKPNTEVDKTPTSSIEFSSNNPYINKDTSKDQNNITPSMDIYILANNMELSLQNIENELVTEMPNKPTQAETVQVTEKNKKGAHPRINNKKRKAEELEEREANRKMLKVKEETSQNTLVKINNSYENNTLQQMEQTNMDVQTTLVVDNEDPNKQSWAEMMDNDSDNLKDVNNETNPWVIPSTNET</sequence>
<name>A0ABN7VJR0_GIGMA</name>
<reference evidence="2 3" key="1">
    <citation type="submission" date="2021-06" db="EMBL/GenBank/DDBJ databases">
        <authorList>
            <person name="Kallberg Y."/>
            <person name="Tangrot J."/>
            <person name="Rosling A."/>
        </authorList>
    </citation>
    <scope>NUCLEOTIDE SEQUENCE [LARGE SCALE GENOMIC DNA]</scope>
    <source>
        <strain evidence="2 3">120-4 pot B 10/14</strain>
    </source>
</reference>
<feature type="compositionally biased region" description="Polar residues" evidence="1">
    <location>
        <begin position="147"/>
        <end position="156"/>
    </location>
</feature>
<feature type="compositionally biased region" description="Polar residues" evidence="1">
    <location>
        <begin position="90"/>
        <end position="103"/>
    </location>
</feature>
<comment type="caution">
    <text evidence="2">The sequence shown here is derived from an EMBL/GenBank/DDBJ whole genome shotgun (WGS) entry which is preliminary data.</text>
</comment>
<evidence type="ECO:0000313" key="3">
    <source>
        <dbReference type="Proteomes" id="UP000789901"/>
    </source>
</evidence>
<protein>
    <submittedName>
        <fullName evidence="2">39777_t:CDS:1</fullName>
    </submittedName>
</protein>
<dbReference type="EMBL" id="CAJVQB010016146">
    <property type="protein sequence ID" value="CAG8778569.1"/>
    <property type="molecule type" value="Genomic_DNA"/>
</dbReference>
<feature type="non-terminal residue" evidence="2">
    <location>
        <position position="265"/>
    </location>
</feature>
<accession>A0ABN7VJR0</accession>
<proteinExistence type="predicted"/>
<evidence type="ECO:0000256" key="1">
    <source>
        <dbReference type="SAM" id="MobiDB-lite"/>
    </source>
</evidence>
<dbReference type="Proteomes" id="UP000789901">
    <property type="component" value="Unassembled WGS sequence"/>
</dbReference>
<organism evidence="2 3">
    <name type="scientific">Gigaspora margarita</name>
    <dbReference type="NCBI Taxonomy" id="4874"/>
    <lineage>
        <taxon>Eukaryota</taxon>
        <taxon>Fungi</taxon>
        <taxon>Fungi incertae sedis</taxon>
        <taxon>Mucoromycota</taxon>
        <taxon>Glomeromycotina</taxon>
        <taxon>Glomeromycetes</taxon>
        <taxon>Diversisporales</taxon>
        <taxon>Gigasporaceae</taxon>
        <taxon>Gigaspora</taxon>
    </lineage>
</organism>